<dbReference type="PANTHER" id="PTHR42815:SF2">
    <property type="entry name" value="FAD-BINDING, PUTATIVE (AFU_ORTHOLOGUE AFUA_6G07600)-RELATED"/>
    <property type="match status" value="1"/>
</dbReference>
<feature type="coiled-coil region" evidence="1">
    <location>
        <begin position="171"/>
        <end position="198"/>
    </location>
</feature>
<keyword evidence="4" id="KW-1185">Reference proteome</keyword>
<reference evidence="4" key="1">
    <citation type="journal article" date="2019" name="Int. J. Syst. Evol. Microbiol.">
        <title>The Global Catalogue of Microorganisms (GCM) 10K type strain sequencing project: providing services to taxonomists for standard genome sequencing and annotation.</title>
        <authorList>
            <consortium name="The Broad Institute Genomics Platform"/>
            <consortium name="The Broad Institute Genome Sequencing Center for Infectious Disease"/>
            <person name="Wu L."/>
            <person name="Ma J."/>
        </authorList>
    </citation>
    <scope>NUCLEOTIDE SEQUENCE [LARGE SCALE GENOMIC DNA]</scope>
    <source>
        <strain evidence="4">CCM 7855</strain>
    </source>
</reference>
<evidence type="ECO:0000256" key="1">
    <source>
        <dbReference type="SAM" id="Coils"/>
    </source>
</evidence>
<dbReference type="InterPro" id="IPR012349">
    <property type="entry name" value="Split_barrel_FMN-bd"/>
</dbReference>
<dbReference type="EMBL" id="BMCS01000001">
    <property type="protein sequence ID" value="GGF17540.1"/>
    <property type="molecule type" value="Genomic_DNA"/>
</dbReference>
<accession>A0ABQ1UGJ3</accession>
<gene>
    <name evidence="3" type="ORF">GCM10007298_11930</name>
</gene>
<keyword evidence="1" id="KW-0175">Coiled coil</keyword>
<dbReference type="PANTHER" id="PTHR42815">
    <property type="entry name" value="FAD-BINDING, PUTATIVE (AFU_ORTHOLOGUE AFUA_6G07600)-RELATED"/>
    <property type="match status" value="1"/>
</dbReference>
<feature type="domain" description="Pyridoxamine 5'-phosphate oxidase N-terminal" evidence="2">
    <location>
        <begin position="44"/>
        <end position="128"/>
    </location>
</feature>
<evidence type="ECO:0000313" key="3">
    <source>
        <dbReference type="EMBL" id="GGF17540.1"/>
    </source>
</evidence>
<name>A0ABQ1UGJ3_9NOCA</name>
<dbReference type="InterPro" id="IPR011576">
    <property type="entry name" value="Pyridox_Oxase_N"/>
</dbReference>
<dbReference type="Proteomes" id="UP000632454">
    <property type="component" value="Unassembled WGS sequence"/>
</dbReference>
<evidence type="ECO:0000313" key="4">
    <source>
        <dbReference type="Proteomes" id="UP000632454"/>
    </source>
</evidence>
<dbReference type="RefSeq" id="WP_188487806.1">
    <property type="nucleotide sequence ID" value="NZ_BMCS01000001.1"/>
</dbReference>
<protein>
    <submittedName>
        <fullName evidence="3">Phosphatase</fullName>
    </submittedName>
</protein>
<dbReference type="SUPFAM" id="SSF50475">
    <property type="entry name" value="FMN-binding split barrel"/>
    <property type="match status" value="1"/>
</dbReference>
<evidence type="ECO:0000259" key="2">
    <source>
        <dbReference type="Pfam" id="PF01243"/>
    </source>
</evidence>
<proteinExistence type="predicted"/>
<organism evidence="3 4">
    <name type="scientific">Williamsia phyllosphaerae</name>
    <dbReference type="NCBI Taxonomy" id="885042"/>
    <lineage>
        <taxon>Bacteria</taxon>
        <taxon>Bacillati</taxon>
        <taxon>Actinomycetota</taxon>
        <taxon>Actinomycetes</taxon>
        <taxon>Mycobacteriales</taxon>
        <taxon>Nocardiaceae</taxon>
        <taxon>Williamsia</taxon>
    </lineage>
</organism>
<dbReference type="Gene3D" id="2.30.110.10">
    <property type="entry name" value="Electron Transport, Fmn-binding Protein, Chain A"/>
    <property type="match status" value="1"/>
</dbReference>
<comment type="caution">
    <text evidence="3">The sequence shown here is derived from an EMBL/GenBank/DDBJ whole genome shotgun (WGS) entry which is preliminary data.</text>
</comment>
<dbReference type="Pfam" id="PF01243">
    <property type="entry name" value="PNPOx_N"/>
    <property type="match status" value="1"/>
</dbReference>
<sequence length="200" mass="22433">MPNYYDIAFGPHEVAHQERHNSARRYEMMAAQPGPDGLGPEEIEFLADRDSFYIASVGADGWPYVQHRGGPQGFVTVSPDARQIAWAERAGNRQYITAGHLDGDDRVSLIAVDYPARRRLKIYGRARYDTAPSPDVLARLGIDGPMDALLTVTVEAFDWNCPKFITPRFTADEVRAAAEPLQNRIAELEKQVELLRQHQA</sequence>